<protein>
    <submittedName>
        <fullName evidence="2">Uncharacterized protein</fullName>
    </submittedName>
</protein>
<feature type="compositionally biased region" description="Basic residues" evidence="1">
    <location>
        <begin position="146"/>
        <end position="162"/>
    </location>
</feature>
<dbReference type="EMBL" id="FOXI01000012">
    <property type="protein sequence ID" value="SFP92905.1"/>
    <property type="molecule type" value="Genomic_DNA"/>
</dbReference>
<accession>A0A1I5UCB7</accession>
<name>A0A1I5UCB7_9EURY</name>
<sequence length="162" mass="17316">MNRTISRLPAGRLRILGLITVGAALVAVESAIPWTWLLPTVLVGAGAVWLPSERDGDAGRVDAGSSEESAALETLKQQYAVGEIGEAEFDRRVETLLETGSAADVANRIDAEPEPATDAVDPDGAARQSPEPTGNDQPDRRGNSRSGRHGCRRRGKGRRDRH</sequence>
<reference evidence="3" key="1">
    <citation type="submission" date="2016-10" db="EMBL/GenBank/DDBJ databases">
        <authorList>
            <person name="Varghese N."/>
            <person name="Submissions S."/>
        </authorList>
    </citation>
    <scope>NUCLEOTIDE SEQUENCE [LARGE SCALE GENOMIC DNA]</scope>
    <source>
        <strain evidence="3">CGMCC 1.10329</strain>
    </source>
</reference>
<proteinExistence type="predicted"/>
<evidence type="ECO:0000313" key="2">
    <source>
        <dbReference type="EMBL" id="SFP92905.1"/>
    </source>
</evidence>
<keyword evidence="3" id="KW-1185">Reference proteome</keyword>
<feature type="region of interest" description="Disordered" evidence="1">
    <location>
        <begin position="100"/>
        <end position="162"/>
    </location>
</feature>
<evidence type="ECO:0000256" key="1">
    <source>
        <dbReference type="SAM" id="MobiDB-lite"/>
    </source>
</evidence>
<dbReference type="Proteomes" id="UP000183769">
    <property type="component" value="Unassembled WGS sequence"/>
</dbReference>
<dbReference type="AlphaFoldDB" id="A0A1I5UCB7"/>
<organism evidence="2 3">
    <name type="scientific">Halolamina pelagica</name>
    <dbReference type="NCBI Taxonomy" id="699431"/>
    <lineage>
        <taxon>Archaea</taxon>
        <taxon>Methanobacteriati</taxon>
        <taxon>Methanobacteriota</taxon>
        <taxon>Stenosarchaea group</taxon>
        <taxon>Halobacteria</taxon>
        <taxon>Halobacteriales</taxon>
        <taxon>Haloferacaceae</taxon>
    </lineage>
</organism>
<evidence type="ECO:0000313" key="3">
    <source>
        <dbReference type="Proteomes" id="UP000183769"/>
    </source>
</evidence>
<gene>
    <name evidence="2" type="ORF">SAMN05216277_11252</name>
</gene>
<dbReference type="RefSeq" id="WP_079990192.1">
    <property type="nucleotide sequence ID" value="NZ_FOXI01000012.1"/>
</dbReference>